<evidence type="ECO:0000256" key="10">
    <source>
        <dbReference type="HAMAP-Rule" id="MF_00033"/>
    </source>
</evidence>
<dbReference type="GO" id="GO:0050511">
    <property type="term" value="F:undecaprenyldiphospho-muramoylpentapeptide beta-N-acetylglucosaminyltransferase activity"/>
    <property type="evidence" value="ECO:0007669"/>
    <property type="project" value="UniProtKB-UniRule"/>
</dbReference>
<comment type="function">
    <text evidence="10">Cell wall formation. Catalyzes the transfer of a GlcNAc subunit on undecaprenyl-pyrophosphoryl-MurNAc-pentapeptide (lipid intermediate I) to form undecaprenyl-pyrophosphoryl-MurNAc-(pentapeptide)GlcNAc (lipid intermediate II).</text>
</comment>
<protein>
    <recommendedName>
        <fullName evidence="10">UDP-N-acetylglucosamine--N-acetylmuramyl-(pentapeptide) pyrophosphoryl-undecaprenol N-acetylglucosamine transferase</fullName>
        <ecNumber evidence="10">2.4.1.227</ecNumber>
    </recommendedName>
    <alternativeName>
        <fullName evidence="10">Undecaprenyl-PP-MurNAc-pentapeptide-UDPGlcNAc GlcNAc transferase</fullName>
    </alternativeName>
</protein>
<dbReference type="RefSeq" id="WP_008902034.1">
    <property type="nucleotide sequence ID" value="NZ_GL397071.1"/>
</dbReference>
<comment type="catalytic activity">
    <reaction evidence="10">
        <text>di-trans,octa-cis-undecaprenyl diphospho-N-acetyl-alpha-D-muramoyl-L-alanyl-D-glutamyl-meso-2,6-diaminopimeloyl-D-alanyl-D-alanine + UDP-N-acetyl-alpha-D-glucosamine = di-trans,octa-cis-undecaprenyl diphospho-[N-acetyl-alpha-D-glucosaminyl-(1-&gt;4)]-N-acetyl-alpha-D-muramoyl-L-alanyl-D-glutamyl-meso-2,6-diaminopimeloyl-D-alanyl-D-alanine + UDP + H(+)</text>
        <dbReference type="Rhea" id="RHEA:31227"/>
        <dbReference type="ChEBI" id="CHEBI:15378"/>
        <dbReference type="ChEBI" id="CHEBI:57705"/>
        <dbReference type="ChEBI" id="CHEBI:58223"/>
        <dbReference type="ChEBI" id="CHEBI:61387"/>
        <dbReference type="ChEBI" id="CHEBI:61388"/>
        <dbReference type="EC" id="2.4.1.227"/>
    </reaction>
</comment>
<evidence type="ECO:0000256" key="7">
    <source>
        <dbReference type="ARBA" id="ARBA00023136"/>
    </source>
</evidence>
<organism evidence="13 14">
    <name type="scientific">Peptoniphilus duerdenii ATCC BAA-1640</name>
    <dbReference type="NCBI Taxonomy" id="862517"/>
    <lineage>
        <taxon>Bacteria</taxon>
        <taxon>Bacillati</taxon>
        <taxon>Bacillota</taxon>
        <taxon>Tissierellia</taxon>
        <taxon>Tissierellales</taxon>
        <taxon>Peptoniphilaceae</taxon>
        <taxon>Peptoniphilus</taxon>
    </lineage>
</organism>
<dbReference type="CDD" id="cd03785">
    <property type="entry name" value="GT28_MurG"/>
    <property type="match status" value="1"/>
</dbReference>
<evidence type="ECO:0000256" key="6">
    <source>
        <dbReference type="ARBA" id="ARBA00022984"/>
    </source>
</evidence>
<dbReference type="GO" id="GO:0005886">
    <property type="term" value="C:plasma membrane"/>
    <property type="evidence" value="ECO:0007669"/>
    <property type="project" value="UniProtKB-SubCell"/>
</dbReference>
<comment type="subcellular location">
    <subcellularLocation>
        <location evidence="10">Cell membrane</location>
        <topology evidence="10">Peripheral membrane protein</topology>
        <orientation evidence="10">Cytoplasmic side</orientation>
    </subcellularLocation>
</comment>
<evidence type="ECO:0000256" key="9">
    <source>
        <dbReference type="ARBA" id="ARBA00023316"/>
    </source>
</evidence>
<evidence type="ECO:0000259" key="11">
    <source>
        <dbReference type="Pfam" id="PF03033"/>
    </source>
</evidence>
<dbReference type="Gene3D" id="3.40.50.2000">
    <property type="entry name" value="Glycogen Phosphorylase B"/>
    <property type="match status" value="2"/>
</dbReference>
<sequence>MNIIISGGGTGGHIYPALAIVDEIKKRYKDANILYVGTEKGLESEIVPEHGVPFKTISAKGLPRKKLNVKTFKTAMSLYKGLRQCDKIIKEFKPDVVIGTGGFVCAPIVMKAQRKKIKTVISEQNAYPGITNKILSKKADLVAINFDEAKEYFDNENIVFTGNPIRSDFEKIDKDEAFKRLGVKNDMPIVLSFGGSGGQESTNDAIIEIIKSRTELPFRLIHITGKVHYKNFMEEIKGIDLPENIKILDYSHKIPDLLKISDLVVASSSAMTLAEISAVGVASILIPKSYTAGNHQFFNAKSYENKGASIVIKESDLSGEVLLDSIESLLMDKNKLEKMGSSSKELASVDAVKKLVDEILKVIDEK</sequence>
<dbReference type="GO" id="GO:0071555">
    <property type="term" value="P:cell wall organization"/>
    <property type="evidence" value="ECO:0007669"/>
    <property type="project" value="UniProtKB-KW"/>
</dbReference>
<dbReference type="Pfam" id="PF03033">
    <property type="entry name" value="Glyco_transf_28"/>
    <property type="match status" value="1"/>
</dbReference>
<dbReference type="STRING" id="862517.HMPREF9225_1220"/>
<dbReference type="InterPro" id="IPR004276">
    <property type="entry name" value="GlycoTrans_28_N"/>
</dbReference>
<keyword evidence="4 10" id="KW-0808">Transferase</keyword>
<dbReference type="GO" id="GO:0005975">
    <property type="term" value="P:carbohydrate metabolic process"/>
    <property type="evidence" value="ECO:0007669"/>
    <property type="project" value="InterPro"/>
</dbReference>
<dbReference type="HOGENOM" id="CLU_037404_0_1_9"/>
<comment type="caution">
    <text evidence="10">Lacks conserved residue(s) required for the propagation of feature annotation.</text>
</comment>
<feature type="binding site" evidence="10">
    <location>
        <begin position="10"/>
        <end position="12"/>
    </location>
    <ligand>
        <name>UDP-N-acetyl-alpha-D-glucosamine</name>
        <dbReference type="ChEBI" id="CHEBI:57705"/>
    </ligand>
</feature>
<keyword evidence="1 10" id="KW-1003">Cell membrane</keyword>
<reference evidence="13 14" key="1">
    <citation type="submission" date="2010-07" db="EMBL/GenBank/DDBJ databases">
        <authorList>
            <person name="Muzny D."/>
            <person name="Qin X."/>
            <person name="Deng J."/>
            <person name="Jiang H."/>
            <person name="Liu Y."/>
            <person name="Qu J."/>
            <person name="Song X.-Z."/>
            <person name="Zhang L."/>
            <person name="Thornton R."/>
            <person name="Coyle M."/>
            <person name="Francisco L."/>
            <person name="Jackson L."/>
            <person name="Javaid M."/>
            <person name="Korchina V."/>
            <person name="Kovar C."/>
            <person name="Mata R."/>
            <person name="Mathew T."/>
            <person name="Ngo R."/>
            <person name="Nguyen L."/>
            <person name="Nguyen N."/>
            <person name="Okwuonu G."/>
            <person name="Ongeri F."/>
            <person name="Pham C."/>
            <person name="Simmons D."/>
            <person name="Wilczek-Boney K."/>
            <person name="Hale W."/>
            <person name="Jakkamsetti A."/>
            <person name="Pham P."/>
            <person name="Ruth R."/>
            <person name="San Lucas F."/>
            <person name="Warren J."/>
            <person name="Zhang J."/>
            <person name="Zhao Z."/>
            <person name="Zhou C."/>
            <person name="Zhu D."/>
            <person name="Lee S."/>
            <person name="Bess C."/>
            <person name="Blankenburg K."/>
            <person name="Forbes L."/>
            <person name="Fu Q."/>
            <person name="Gubbala S."/>
            <person name="Hirani K."/>
            <person name="Jayaseelan J.C."/>
            <person name="Lara F."/>
            <person name="Munidasa M."/>
            <person name="Palculict T."/>
            <person name="Patil S."/>
            <person name="Pu L.-L."/>
            <person name="Saada N."/>
            <person name="Tang L."/>
            <person name="Weissenberger G."/>
            <person name="Zhu Y."/>
            <person name="Hemphill L."/>
            <person name="Shang Y."/>
            <person name="Youmans B."/>
            <person name="Ayvaz T."/>
            <person name="Ross M."/>
            <person name="Santibanez J."/>
            <person name="Aqrawi P."/>
            <person name="Gross S."/>
            <person name="Joshi V."/>
            <person name="Fowler G."/>
            <person name="Nazareth L."/>
            <person name="Reid J."/>
            <person name="Worley K."/>
            <person name="Petrosino J."/>
            <person name="Highlander S."/>
            <person name="Gibbs R."/>
        </authorList>
    </citation>
    <scope>NUCLEOTIDE SEQUENCE [LARGE SCALE GENOMIC DNA]</scope>
    <source>
        <strain evidence="13 14">ATCC BAA-1640</strain>
    </source>
</reference>
<evidence type="ECO:0000256" key="8">
    <source>
        <dbReference type="ARBA" id="ARBA00023306"/>
    </source>
</evidence>
<evidence type="ECO:0000313" key="13">
    <source>
        <dbReference type="EMBL" id="EFM25086.1"/>
    </source>
</evidence>
<comment type="similarity">
    <text evidence="10">Belongs to the glycosyltransferase 28 family. MurG subfamily.</text>
</comment>
<keyword evidence="6 10" id="KW-0573">Peptidoglycan synthesis</keyword>
<dbReference type="NCBIfam" id="TIGR01133">
    <property type="entry name" value="murG"/>
    <property type="match status" value="1"/>
</dbReference>
<dbReference type="GO" id="GO:0051301">
    <property type="term" value="P:cell division"/>
    <property type="evidence" value="ECO:0007669"/>
    <property type="project" value="UniProtKB-KW"/>
</dbReference>
<accession>E0NM31</accession>
<keyword evidence="7 10" id="KW-0472">Membrane</keyword>
<evidence type="ECO:0000256" key="5">
    <source>
        <dbReference type="ARBA" id="ARBA00022960"/>
    </source>
</evidence>
<evidence type="ECO:0000256" key="2">
    <source>
        <dbReference type="ARBA" id="ARBA00022618"/>
    </source>
</evidence>
<keyword evidence="5 10" id="KW-0133">Cell shape</keyword>
<evidence type="ECO:0000259" key="12">
    <source>
        <dbReference type="Pfam" id="PF04101"/>
    </source>
</evidence>
<dbReference type="OrthoDB" id="9808936at2"/>
<feature type="binding site" evidence="10">
    <location>
        <position position="166"/>
    </location>
    <ligand>
        <name>UDP-N-acetyl-alpha-D-glucosamine</name>
        <dbReference type="ChEBI" id="CHEBI:57705"/>
    </ligand>
</feature>
<evidence type="ECO:0000313" key="14">
    <source>
        <dbReference type="Proteomes" id="UP000003280"/>
    </source>
</evidence>
<dbReference type="Pfam" id="PF04101">
    <property type="entry name" value="Glyco_tran_28_C"/>
    <property type="match status" value="1"/>
</dbReference>
<dbReference type="SUPFAM" id="SSF53756">
    <property type="entry name" value="UDP-Glycosyltransferase/glycogen phosphorylase"/>
    <property type="match status" value="1"/>
</dbReference>
<dbReference type="InterPro" id="IPR006009">
    <property type="entry name" value="GlcNAc_MurG"/>
</dbReference>
<evidence type="ECO:0000256" key="1">
    <source>
        <dbReference type="ARBA" id="ARBA00022475"/>
    </source>
</evidence>
<comment type="pathway">
    <text evidence="10">Cell wall biogenesis; peptidoglycan biosynthesis.</text>
</comment>
<dbReference type="HAMAP" id="MF_00033">
    <property type="entry name" value="MurG"/>
    <property type="match status" value="1"/>
</dbReference>
<dbReference type="InterPro" id="IPR007235">
    <property type="entry name" value="Glyco_trans_28_C"/>
</dbReference>
<feature type="domain" description="Glycosyl transferase family 28 C-terminal" evidence="12">
    <location>
        <begin position="190"/>
        <end position="354"/>
    </location>
</feature>
<proteinExistence type="inferred from homology"/>
<keyword evidence="9 10" id="KW-0961">Cell wall biogenesis/degradation</keyword>
<dbReference type="PANTHER" id="PTHR21015">
    <property type="entry name" value="UDP-N-ACETYLGLUCOSAMINE--N-ACETYLMURAMYL-(PENTAPEPTIDE) PYROPHOSPHORYL-UNDECAPRENOL N-ACETYLGLUCOSAMINE TRANSFERASE 1"/>
    <property type="match status" value="1"/>
</dbReference>
<dbReference type="EC" id="2.4.1.227" evidence="10"/>
<dbReference type="EMBL" id="AEEH01000044">
    <property type="protein sequence ID" value="EFM25086.1"/>
    <property type="molecule type" value="Genomic_DNA"/>
</dbReference>
<dbReference type="GO" id="GO:0008360">
    <property type="term" value="P:regulation of cell shape"/>
    <property type="evidence" value="ECO:0007669"/>
    <property type="project" value="UniProtKB-KW"/>
</dbReference>
<dbReference type="UniPathway" id="UPA00219"/>
<keyword evidence="2 10" id="KW-0132">Cell division</keyword>
<comment type="caution">
    <text evidence="13">The sequence shown here is derived from an EMBL/GenBank/DDBJ whole genome shotgun (WGS) entry which is preliminary data.</text>
</comment>
<keyword evidence="3 10" id="KW-0328">Glycosyltransferase</keyword>
<dbReference type="AlphaFoldDB" id="E0NM31"/>
<feature type="binding site" evidence="10">
    <location>
        <position position="125"/>
    </location>
    <ligand>
        <name>UDP-N-acetyl-alpha-D-glucosamine</name>
        <dbReference type="ChEBI" id="CHEBI:57705"/>
    </ligand>
</feature>
<keyword evidence="8 10" id="KW-0131">Cell cycle</keyword>
<feature type="binding site" evidence="10">
    <location>
        <position position="296"/>
    </location>
    <ligand>
        <name>UDP-N-acetyl-alpha-D-glucosamine</name>
        <dbReference type="ChEBI" id="CHEBI:57705"/>
    </ligand>
</feature>
<dbReference type="eggNOG" id="COG0707">
    <property type="taxonomic scope" value="Bacteria"/>
</dbReference>
<dbReference type="GO" id="GO:0009252">
    <property type="term" value="P:peptidoglycan biosynthetic process"/>
    <property type="evidence" value="ECO:0007669"/>
    <property type="project" value="UniProtKB-UniRule"/>
</dbReference>
<dbReference type="Proteomes" id="UP000003280">
    <property type="component" value="Unassembled WGS sequence"/>
</dbReference>
<feature type="domain" description="Glycosyltransferase family 28 N-terminal" evidence="11">
    <location>
        <begin position="3"/>
        <end position="143"/>
    </location>
</feature>
<name>E0NM31_9FIRM</name>
<evidence type="ECO:0000256" key="3">
    <source>
        <dbReference type="ARBA" id="ARBA00022676"/>
    </source>
</evidence>
<gene>
    <name evidence="10 13" type="primary">murG</name>
    <name evidence="13" type="ORF">HMPREF9225_1220</name>
</gene>
<evidence type="ECO:0000256" key="4">
    <source>
        <dbReference type="ARBA" id="ARBA00022679"/>
    </source>
</evidence>
<keyword evidence="14" id="KW-1185">Reference proteome</keyword>
<dbReference type="PANTHER" id="PTHR21015:SF22">
    <property type="entry name" value="GLYCOSYLTRANSFERASE"/>
    <property type="match status" value="1"/>
</dbReference>
<dbReference type="GO" id="GO:0051991">
    <property type="term" value="F:UDP-N-acetyl-D-glucosamine:N-acetylmuramoyl-L-alanyl-D-glutamyl-meso-2,6-diaminopimelyl-D-alanyl-D-alanine-diphosphoundecaprenol 4-beta-N-acetylglucosaminlytransferase activity"/>
    <property type="evidence" value="ECO:0007669"/>
    <property type="project" value="RHEA"/>
</dbReference>
<feature type="binding site" evidence="10">
    <location>
        <position position="196"/>
    </location>
    <ligand>
        <name>UDP-N-acetyl-alpha-D-glucosamine</name>
        <dbReference type="ChEBI" id="CHEBI:57705"/>
    </ligand>
</feature>